<feature type="domain" description="HTH tetR-type" evidence="5">
    <location>
        <begin position="92"/>
        <end position="152"/>
    </location>
</feature>
<sequence>MDDTHDAGATIRALRLAEGLTIRDLARRVRVSPATVSAVENGKTGVSVTRLRTFAEALNVPVAQLLTAAEPPNPRRPTPTRPHPADWRDYPPLTLDPVLAAAVDAMVETGYHGTTMRAIAQRAGMSVPGIYHHYPDKQHLLVEILDLTMTDLHRRVTAAADDASDSVERVAHIVEALALFHAHRRALAFIGASEMRSLIDANRSRIADSRNRLQRILDDAIHTASREGRTRTEDLRTAGRAITTMCTSIPQWFRDDGPATPEQIAHTYAEFALALLNATRARPNSAAPLPLS</sequence>
<proteinExistence type="predicted"/>
<dbReference type="Pfam" id="PF01381">
    <property type="entry name" value="HTH_3"/>
    <property type="match status" value="1"/>
</dbReference>
<dbReference type="RefSeq" id="WP_153339822.1">
    <property type="nucleotide sequence ID" value="NZ_WEGI01000003.1"/>
</dbReference>
<dbReference type="InterPro" id="IPR009057">
    <property type="entry name" value="Homeodomain-like_sf"/>
</dbReference>
<keyword evidence="1 2" id="KW-0238">DNA-binding</keyword>
<dbReference type="GO" id="GO:0000976">
    <property type="term" value="F:transcription cis-regulatory region binding"/>
    <property type="evidence" value="ECO:0007669"/>
    <property type="project" value="TreeGrafter"/>
</dbReference>
<dbReference type="Gene3D" id="1.10.357.10">
    <property type="entry name" value="Tetracycline Repressor, domain 2"/>
    <property type="match status" value="1"/>
</dbReference>
<evidence type="ECO:0000313" key="7">
    <source>
        <dbReference type="Proteomes" id="UP000431401"/>
    </source>
</evidence>
<accession>A0A7K0DJI3</accession>
<dbReference type="InterPro" id="IPR041490">
    <property type="entry name" value="KstR2_TetR_C"/>
</dbReference>
<evidence type="ECO:0000256" key="2">
    <source>
        <dbReference type="PROSITE-ProRule" id="PRU00335"/>
    </source>
</evidence>
<evidence type="ECO:0000256" key="1">
    <source>
        <dbReference type="ARBA" id="ARBA00023125"/>
    </source>
</evidence>
<feature type="DNA-binding region" description="H-T-H motif" evidence="2">
    <location>
        <begin position="115"/>
        <end position="134"/>
    </location>
</feature>
<dbReference type="PANTHER" id="PTHR30055">
    <property type="entry name" value="HTH-TYPE TRANSCRIPTIONAL REGULATOR RUTR"/>
    <property type="match status" value="1"/>
</dbReference>
<feature type="domain" description="HTH cro/C1-type" evidence="4">
    <location>
        <begin position="11"/>
        <end position="65"/>
    </location>
</feature>
<dbReference type="InterPro" id="IPR001647">
    <property type="entry name" value="HTH_TetR"/>
</dbReference>
<evidence type="ECO:0000256" key="3">
    <source>
        <dbReference type="SAM" id="MobiDB-lite"/>
    </source>
</evidence>
<dbReference type="CDD" id="cd00093">
    <property type="entry name" value="HTH_XRE"/>
    <property type="match status" value="1"/>
</dbReference>
<organism evidence="6 7">
    <name type="scientific">Nocardia aurantia</name>
    <dbReference type="NCBI Taxonomy" id="2585199"/>
    <lineage>
        <taxon>Bacteria</taxon>
        <taxon>Bacillati</taxon>
        <taxon>Actinomycetota</taxon>
        <taxon>Actinomycetes</taxon>
        <taxon>Mycobacteriales</taxon>
        <taxon>Nocardiaceae</taxon>
        <taxon>Nocardia</taxon>
    </lineage>
</organism>
<dbReference type="AlphaFoldDB" id="A0A7K0DJI3"/>
<dbReference type="Gene3D" id="1.10.260.40">
    <property type="entry name" value="lambda repressor-like DNA-binding domains"/>
    <property type="match status" value="1"/>
</dbReference>
<feature type="region of interest" description="Disordered" evidence="3">
    <location>
        <begin position="65"/>
        <end position="89"/>
    </location>
</feature>
<dbReference type="InterPro" id="IPR001387">
    <property type="entry name" value="Cro/C1-type_HTH"/>
</dbReference>
<comment type="caution">
    <text evidence="6">The sequence shown here is derived from an EMBL/GenBank/DDBJ whole genome shotgun (WGS) entry which is preliminary data.</text>
</comment>
<dbReference type="SUPFAM" id="SSF48498">
    <property type="entry name" value="Tetracyclin repressor-like, C-terminal domain"/>
    <property type="match status" value="1"/>
</dbReference>
<dbReference type="PROSITE" id="PS50943">
    <property type="entry name" value="HTH_CROC1"/>
    <property type="match status" value="1"/>
</dbReference>
<evidence type="ECO:0000313" key="6">
    <source>
        <dbReference type="EMBL" id="MQY25970.1"/>
    </source>
</evidence>
<dbReference type="SUPFAM" id="SSF46689">
    <property type="entry name" value="Homeodomain-like"/>
    <property type="match status" value="1"/>
</dbReference>
<gene>
    <name evidence="6" type="primary">betI_2</name>
    <name evidence="6" type="ORF">NRB56_15290</name>
</gene>
<dbReference type="Pfam" id="PF17932">
    <property type="entry name" value="TetR_C_24"/>
    <property type="match status" value="1"/>
</dbReference>
<keyword evidence="7" id="KW-1185">Reference proteome</keyword>
<dbReference type="EMBL" id="WEGI01000003">
    <property type="protein sequence ID" value="MQY25970.1"/>
    <property type="molecule type" value="Genomic_DNA"/>
</dbReference>
<dbReference type="InterPro" id="IPR050109">
    <property type="entry name" value="HTH-type_TetR-like_transc_reg"/>
</dbReference>
<dbReference type="GO" id="GO:0003700">
    <property type="term" value="F:DNA-binding transcription factor activity"/>
    <property type="evidence" value="ECO:0007669"/>
    <property type="project" value="TreeGrafter"/>
</dbReference>
<dbReference type="OrthoDB" id="1669699at2"/>
<feature type="compositionally biased region" description="Pro residues" evidence="3">
    <location>
        <begin position="71"/>
        <end position="82"/>
    </location>
</feature>
<dbReference type="Proteomes" id="UP000431401">
    <property type="component" value="Unassembled WGS sequence"/>
</dbReference>
<dbReference type="Pfam" id="PF00440">
    <property type="entry name" value="TetR_N"/>
    <property type="match status" value="1"/>
</dbReference>
<dbReference type="PRINTS" id="PR00455">
    <property type="entry name" value="HTHTETR"/>
</dbReference>
<dbReference type="InterPro" id="IPR036271">
    <property type="entry name" value="Tet_transcr_reg_TetR-rel_C_sf"/>
</dbReference>
<dbReference type="SMART" id="SM00530">
    <property type="entry name" value="HTH_XRE"/>
    <property type="match status" value="1"/>
</dbReference>
<dbReference type="PANTHER" id="PTHR30055:SF237">
    <property type="entry name" value="TRANSCRIPTIONAL REPRESSOR MCE3R"/>
    <property type="match status" value="1"/>
</dbReference>
<evidence type="ECO:0000259" key="4">
    <source>
        <dbReference type="PROSITE" id="PS50943"/>
    </source>
</evidence>
<protein>
    <submittedName>
        <fullName evidence="6">HTH-type transcriptional regulator BetI</fullName>
    </submittedName>
</protein>
<reference evidence="6 7" key="1">
    <citation type="submission" date="2019-10" db="EMBL/GenBank/DDBJ databases">
        <title>Nocardia macrotermitis sp. nov. and Nocardia aurantia sp. nov., isolated from the gut of fungus growing-termite Macrotermes natalensis.</title>
        <authorList>
            <person name="Benndorf R."/>
            <person name="Schwitalla J."/>
            <person name="Martin K."/>
            <person name="De Beer W."/>
            <person name="Kaster A.-K."/>
            <person name="Vollmers J."/>
            <person name="Poulsen M."/>
            <person name="Beemelmanns C."/>
        </authorList>
    </citation>
    <scope>NUCLEOTIDE SEQUENCE [LARGE SCALE GENOMIC DNA]</scope>
    <source>
        <strain evidence="6 7">RB56</strain>
    </source>
</reference>
<dbReference type="PROSITE" id="PS50977">
    <property type="entry name" value="HTH_TETR_2"/>
    <property type="match status" value="1"/>
</dbReference>
<dbReference type="SUPFAM" id="SSF47413">
    <property type="entry name" value="lambda repressor-like DNA-binding domains"/>
    <property type="match status" value="1"/>
</dbReference>
<dbReference type="InterPro" id="IPR010982">
    <property type="entry name" value="Lambda_DNA-bd_dom_sf"/>
</dbReference>
<name>A0A7K0DJI3_9NOCA</name>
<evidence type="ECO:0000259" key="5">
    <source>
        <dbReference type="PROSITE" id="PS50977"/>
    </source>
</evidence>